<dbReference type="AlphaFoldDB" id="A0A843UUT1"/>
<comment type="caution">
    <text evidence="1">The sequence shown here is derived from an EMBL/GenBank/DDBJ whole genome shotgun (WGS) entry which is preliminary data.</text>
</comment>
<protein>
    <submittedName>
        <fullName evidence="1">Uncharacterized protein</fullName>
    </submittedName>
</protein>
<dbReference type="EMBL" id="NMUH01000886">
    <property type="protein sequence ID" value="MQL86237.1"/>
    <property type="molecule type" value="Genomic_DNA"/>
</dbReference>
<sequence>MMVDEIYKALLEVLQLPVDSRPKAVDRRMLSRTQITGTVIQMGMTFKSLSAEWTDMMSKPICFYFCSVV</sequence>
<dbReference type="Proteomes" id="UP000652761">
    <property type="component" value="Unassembled WGS sequence"/>
</dbReference>
<evidence type="ECO:0000313" key="2">
    <source>
        <dbReference type="Proteomes" id="UP000652761"/>
    </source>
</evidence>
<accession>A0A843UUT1</accession>
<reference evidence="1" key="1">
    <citation type="submission" date="2017-07" db="EMBL/GenBank/DDBJ databases">
        <title>Taro Niue Genome Assembly and Annotation.</title>
        <authorList>
            <person name="Atibalentja N."/>
            <person name="Keating K."/>
            <person name="Fields C.J."/>
        </authorList>
    </citation>
    <scope>NUCLEOTIDE SEQUENCE</scope>
    <source>
        <strain evidence="1">Niue_2</strain>
        <tissue evidence="1">Leaf</tissue>
    </source>
</reference>
<proteinExistence type="predicted"/>
<organism evidence="1 2">
    <name type="scientific">Colocasia esculenta</name>
    <name type="common">Wild taro</name>
    <name type="synonym">Arum esculentum</name>
    <dbReference type="NCBI Taxonomy" id="4460"/>
    <lineage>
        <taxon>Eukaryota</taxon>
        <taxon>Viridiplantae</taxon>
        <taxon>Streptophyta</taxon>
        <taxon>Embryophyta</taxon>
        <taxon>Tracheophyta</taxon>
        <taxon>Spermatophyta</taxon>
        <taxon>Magnoliopsida</taxon>
        <taxon>Liliopsida</taxon>
        <taxon>Araceae</taxon>
        <taxon>Aroideae</taxon>
        <taxon>Colocasieae</taxon>
        <taxon>Colocasia</taxon>
    </lineage>
</organism>
<evidence type="ECO:0000313" key="1">
    <source>
        <dbReference type="EMBL" id="MQL86237.1"/>
    </source>
</evidence>
<keyword evidence="2" id="KW-1185">Reference proteome</keyword>
<gene>
    <name evidence="1" type="ORF">Taro_018760</name>
</gene>
<name>A0A843UUT1_COLES</name>